<name>A0A498R530_9FIRM</name>
<dbReference type="InterPro" id="IPR018745">
    <property type="entry name" value="MpsC"/>
</dbReference>
<dbReference type="Pfam" id="PF10057">
    <property type="entry name" value="MpsC"/>
    <property type="match status" value="1"/>
</dbReference>
<dbReference type="EMBL" id="UPPP01000062">
    <property type="protein sequence ID" value="VBB06249.1"/>
    <property type="molecule type" value="Genomic_DNA"/>
</dbReference>
<sequence>MPIDKIKLETEISDAFIKFQRTLIGRGPEAARAYIIEDMVLIRLKGVLTVEETHLVKSSKGRQVVKEMRQVLRETFSAEAEDLISHLTGCRVISSHSDISTKTGERVEIYILDVNLEKKIKL</sequence>
<reference evidence="2 3" key="1">
    <citation type="submission" date="2018-06" db="EMBL/GenBank/DDBJ databases">
        <authorList>
            <person name="Strepis N."/>
        </authorList>
    </citation>
    <scope>NUCLEOTIDE SEQUENCE [LARGE SCALE GENOMIC DNA]</scope>
    <source>
        <strain evidence="2">LUCI</strain>
    </source>
</reference>
<evidence type="ECO:0000259" key="1">
    <source>
        <dbReference type="Pfam" id="PF10057"/>
    </source>
</evidence>
<accession>A0A498R530</accession>
<dbReference type="OrthoDB" id="5422931at2"/>
<proteinExistence type="predicted"/>
<dbReference type="AlphaFoldDB" id="A0A498R530"/>
<protein>
    <recommendedName>
        <fullName evidence="1">Na+-translocating membrane potential-generating system MpsC domain-containing protein</fullName>
    </recommendedName>
</protein>
<feature type="domain" description="Na+-translocating membrane potential-generating system MpsC" evidence="1">
    <location>
        <begin position="6"/>
        <end position="113"/>
    </location>
</feature>
<keyword evidence="3" id="KW-1185">Reference proteome</keyword>
<dbReference type="RefSeq" id="WP_122627210.1">
    <property type="nucleotide sequence ID" value="NZ_UPPP01000062.1"/>
</dbReference>
<evidence type="ECO:0000313" key="3">
    <source>
        <dbReference type="Proteomes" id="UP000277811"/>
    </source>
</evidence>
<gene>
    <name evidence="2" type="ORF">LUCI_1467</name>
</gene>
<evidence type="ECO:0000313" key="2">
    <source>
        <dbReference type="EMBL" id="VBB06249.1"/>
    </source>
</evidence>
<organism evidence="2 3">
    <name type="scientific">Lucifera butyrica</name>
    <dbReference type="NCBI Taxonomy" id="1351585"/>
    <lineage>
        <taxon>Bacteria</taxon>
        <taxon>Bacillati</taxon>
        <taxon>Bacillota</taxon>
        <taxon>Negativicutes</taxon>
        <taxon>Veillonellales</taxon>
        <taxon>Veillonellaceae</taxon>
        <taxon>Lucifera</taxon>
    </lineage>
</organism>
<dbReference type="Proteomes" id="UP000277811">
    <property type="component" value="Unassembled WGS sequence"/>
</dbReference>